<evidence type="ECO:0000256" key="2">
    <source>
        <dbReference type="ARBA" id="ARBA00022603"/>
    </source>
</evidence>
<evidence type="ECO:0000259" key="7">
    <source>
        <dbReference type="Pfam" id="PF25371"/>
    </source>
</evidence>
<keyword evidence="5" id="KW-0443">Lipid metabolism</keyword>
<dbReference type="PANTHER" id="PTHR43667">
    <property type="entry name" value="CYCLOPROPANE-FATTY-ACYL-PHOSPHOLIPID SYNTHASE"/>
    <property type="match status" value="1"/>
</dbReference>
<dbReference type="GO" id="GO:0008825">
    <property type="term" value="F:cyclopropane-fatty-acyl-phospholipid synthase activity"/>
    <property type="evidence" value="ECO:0007669"/>
    <property type="project" value="UniProtKB-EC"/>
</dbReference>
<evidence type="ECO:0000256" key="6">
    <source>
        <dbReference type="PIRSR" id="PIRSR003085-1"/>
    </source>
</evidence>
<evidence type="ECO:0000313" key="9">
    <source>
        <dbReference type="Proteomes" id="UP000543642"/>
    </source>
</evidence>
<feature type="domain" description="DUF7884" evidence="7">
    <location>
        <begin position="12"/>
        <end position="90"/>
    </location>
</feature>
<proteinExistence type="inferred from homology"/>
<name>A0A7W8H6U2_9FIRM</name>
<comment type="caution">
    <text evidence="8">The sequence shown here is derived from an EMBL/GenBank/DDBJ whole genome shotgun (WGS) entry which is preliminary data.</text>
</comment>
<dbReference type="PIRSF" id="PIRSF003085">
    <property type="entry name" value="CMAS"/>
    <property type="match status" value="1"/>
</dbReference>
<dbReference type="EMBL" id="JACHFW010000001">
    <property type="protein sequence ID" value="MBB5262964.1"/>
    <property type="molecule type" value="Genomic_DNA"/>
</dbReference>
<dbReference type="Pfam" id="PF25371">
    <property type="entry name" value="DUF7884"/>
    <property type="match status" value="1"/>
</dbReference>
<dbReference type="RefSeq" id="WP_183770167.1">
    <property type="nucleotide sequence ID" value="NZ_JACHFW010000001.1"/>
</dbReference>
<dbReference type="AlphaFoldDB" id="A0A7W8H6U2"/>
<evidence type="ECO:0000256" key="4">
    <source>
        <dbReference type="ARBA" id="ARBA00022691"/>
    </source>
</evidence>
<feature type="active site" evidence="6">
    <location>
        <position position="360"/>
    </location>
</feature>
<dbReference type="Gene3D" id="3.40.50.150">
    <property type="entry name" value="Vaccinia Virus protein VP39"/>
    <property type="match status" value="1"/>
</dbReference>
<dbReference type="PANTHER" id="PTHR43667:SF1">
    <property type="entry name" value="CYCLOPROPANE-FATTY-ACYL-PHOSPHOLIPID SYNTHASE"/>
    <property type="match status" value="1"/>
</dbReference>
<keyword evidence="3 8" id="KW-0808">Transferase</keyword>
<protein>
    <submittedName>
        <fullName evidence="8">Cyclopropane-fatty-acyl-phospholipid synthase</fullName>
        <ecNumber evidence="8">2.1.1.79</ecNumber>
    </submittedName>
</protein>
<keyword evidence="4" id="KW-0949">S-adenosyl-L-methionine</keyword>
<dbReference type="InterPro" id="IPR050723">
    <property type="entry name" value="CFA/CMAS"/>
</dbReference>
<evidence type="ECO:0000256" key="5">
    <source>
        <dbReference type="ARBA" id="ARBA00023098"/>
    </source>
</evidence>
<gene>
    <name evidence="8" type="ORF">HNP82_000058</name>
</gene>
<dbReference type="GO" id="GO:0008610">
    <property type="term" value="P:lipid biosynthetic process"/>
    <property type="evidence" value="ECO:0007669"/>
    <property type="project" value="InterPro"/>
</dbReference>
<comment type="similarity">
    <text evidence="1">Belongs to the CFA/CMAS family.</text>
</comment>
<dbReference type="InterPro" id="IPR003333">
    <property type="entry name" value="CMAS"/>
</dbReference>
<evidence type="ECO:0000313" key="8">
    <source>
        <dbReference type="EMBL" id="MBB5262964.1"/>
    </source>
</evidence>
<evidence type="ECO:0000256" key="1">
    <source>
        <dbReference type="ARBA" id="ARBA00010815"/>
    </source>
</evidence>
<dbReference type="CDD" id="cd02440">
    <property type="entry name" value="AdoMet_MTases"/>
    <property type="match status" value="1"/>
</dbReference>
<organism evidence="8 9">
    <name type="scientific">Catenibacillus scindens</name>
    <dbReference type="NCBI Taxonomy" id="673271"/>
    <lineage>
        <taxon>Bacteria</taxon>
        <taxon>Bacillati</taxon>
        <taxon>Bacillota</taxon>
        <taxon>Clostridia</taxon>
        <taxon>Lachnospirales</taxon>
        <taxon>Lachnospiraceae</taxon>
        <taxon>Catenibacillus</taxon>
    </lineage>
</organism>
<accession>A0A7W8H6U2</accession>
<evidence type="ECO:0000256" key="3">
    <source>
        <dbReference type="ARBA" id="ARBA00022679"/>
    </source>
</evidence>
<dbReference type="InterPro" id="IPR029063">
    <property type="entry name" value="SAM-dependent_MTases_sf"/>
</dbReference>
<dbReference type="Pfam" id="PF02353">
    <property type="entry name" value="CMAS"/>
    <property type="match status" value="1"/>
</dbReference>
<reference evidence="8 9" key="1">
    <citation type="submission" date="2020-08" db="EMBL/GenBank/DDBJ databases">
        <title>Genomic Encyclopedia of Type Strains, Phase IV (KMG-IV): sequencing the most valuable type-strain genomes for metagenomic binning, comparative biology and taxonomic classification.</title>
        <authorList>
            <person name="Goeker M."/>
        </authorList>
    </citation>
    <scope>NUCLEOTIDE SEQUENCE [LARGE SCALE GENOMIC DNA]</scope>
    <source>
        <strain evidence="8 9">DSM 106146</strain>
    </source>
</reference>
<dbReference type="Proteomes" id="UP000543642">
    <property type="component" value="Unassembled WGS sequence"/>
</dbReference>
<sequence length="390" mass="45033">MLKALEEKGMVKFLSKFDDYPFRIRFEGKEYLVGEGEPTFTVDFKKAIPVSDLLTSTSIALGEAYMNGDIEIEGNLYNALDHFLGQMGKFSTDSVALKKLIHTSTSKKNQAKEVTSHYDIGNDFYKLWLDETMSYSCAYFKNEDDTLYQAQVNKVDYILHKLCLKEGMSLLDIGCGWGFLLIEAAKKYKIKGTGITLSHEQYDEFKRRISAQGLEDYLTVELRDYRDLPSSGKTFDRVVSVGMVEHVGRENYQLFMDSVSKVLKDGGVFLLHFISALKEHPGDAWIKKYIFPGGVVPSLREMIYCAAEDNFHTLDVENLRLHYNRTLLCWEKNYKEHIEEARKMFDEKFLRMWDLYLSACAATFHNGIIDLHQILMTKGINNDLPMVRWY</sequence>
<dbReference type="SUPFAM" id="SSF53335">
    <property type="entry name" value="S-adenosyl-L-methionine-dependent methyltransferases"/>
    <property type="match status" value="1"/>
</dbReference>
<dbReference type="GO" id="GO:0032259">
    <property type="term" value="P:methylation"/>
    <property type="evidence" value="ECO:0007669"/>
    <property type="project" value="UniProtKB-KW"/>
</dbReference>
<dbReference type="InterPro" id="IPR057206">
    <property type="entry name" value="DUF7884"/>
</dbReference>
<keyword evidence="9" id="KW-1185">Reference proteome</keyword>
<dbReference type="EC" id="2.1.1.79" evidence="8"/>
<keyword evidence="2 8" id="KW-0489">Methyltransferase</keyword>